<dbReference type="Gene3D" id="3.30.70.380">
    <property type="entry name" value="Ferrodoxin-fold anticodon-binding domain"/>
    <property type="match status" value="1"/>
</dbReference>
<dbReference type="InterPro" id="IPR019446">
    <property type="entry name" value="BMT5-like"/>
</dbReference>
<dbReference type="AlphaFoldDB" id="A0A0P5T1W1"/>
<gene>
    <name evidence="1" type="ORF">APZ42_031988</name>
</gene>
<sequence length="502" mass="57641">MLDVSQLEGGKQVLLVGEGNFSFTISLLMKIADSTKSPISAKLISSCFQKYRNLSNTVKENARFACTLGAEVWFGIDATSLHQHERFKNEKFDFIVFNFPHVGGKMKIHLNRLLLKNFFVSASLLLSENGKILVTLCREQSGTPYDKIKRKHGDTWQIIDMATHGDLVLVEAHPFCSTSWPLYNSNGYRSLEKGFQLDEAITFTFVRTLLRIECKDIKNQEDFTRLHCPYVQDHLDQIENCIFKETQLFSHYMEETKCPVRVCDTLQTICLCRHPESTKWWEILHTEKKDYDLSCLLVCYPCWGDKPKAPQRIILMNLTTNSDAPLLNFIHRRCAKREEKGNSSDVTITHYQEAFNTLEIATVFFGNDSNDNAITVAIYIDPFFQLQTNFVESWPKLPFPLESYLAPTSIHPPAHCHDICFWIPVTFTPKCFACALFTVAGQIIKSFWLIDEYFCPVKKQKSLCYRIIYQSLSAALSSEKAFYLQTKVIGPFLEACLGIIIR</sequence>
<keyword evidence="2" id="KW-1185">Reference proteome</keyword>
<dbReference type="GO" id="GO:0070475">
    <property type="term" value="P:rRNA base methylation"/>
    <property type="evidence" value="ECO:0007669"/>
    <property type="project" value="InterPro"/>
</dbReference>
<dbReference type="PANTHER" id="PTHR11538:SF26">
    <property type="entry name" value="FERREDOXIN-FOLD ANTICODON-BINDING DOMAIN-CONTAINING PROTEIN 1"/>
    <property type="match status" value="1"/>
</dbReference>
<dbReference type="PANTHER" id="PTHR11538">
    <property type="entry name" value="PHENYLALANYL-TRNA SYNTHETASE"/>
    <property type="match status" value="1"/>
</dbReference>
<dbReference type="Pfam" id="PF10354">
    <property type="entry name" value="BMT5-like"/>
    <property type="match status" value="1"/>
</dbReference>
<dbReference type="SUPFAM" id="SSF53335">
    <property type="entry name" value="S-adenosyl-L-methionine-dependent methyltransferases"/>
    <property type="match status" value="1"/>
</dbReference>
<evidence type="ECO:0000313" key="1">
    <source>
        <dbReference type="EMBL" id="KZS05045.1"/>
    </source>
</evidence>
<dbReference type="InterPro" id="IPR005121">
    <property type="entry name" value="Fdx_antiC-bd"/>
</dbReference>
<dbReference type="SMART" id="SM00896">
    <property type="entry name" value="FDX-ACB"/>
    <property type="match status" value="1"/>
</dbReference>
<dbReference type="InterPro" id="IPR029063">
    <property type="entry name" value="SAM-dependent_MTases_sf"/>
</dbReference>
<protein>
    <submittedName>
        <fullName evidence="1">Ferredoxin-fold anticodon-binding domain-containing 1-like protein</fullName>
    </submittedName>
</protein>
<reference evidence="1 2" key="1">
    <citation type="submission" date="2016-03" db="EMBL/GenBank/DDBJ databases">
        <title>EvidentialGene: Evidence-directed Construction of Genes on Genomes.</title>
        <authorList>
            <person name="Gilbert D.G."/>
            <person name="Choi J.-H."/>
            <person name="Mockaitis K."/>
            <person name="Colbourne J."/>
            <person name="Pfrender M."/>
        </authorList>
    </citation>
    <scope>NUCLEOTIDE SEQUENCE [LARGE SCALE GENOMIC DNA]</scope>
    <source>
        <strain evidence="1 2">Xinb3</strain>
        <tissue evidence="1">Complete organism</tissue>
    </source>
</reference>
<dbReference type="Gene3D" id="3.40.50.150">
    <property type="entry name" value="Vaccinia Virus protein VP39"/>
    <property type="match status" value="1"/>
</dbReference>
<dbReference type="InterPro" id="IPR036690">
    <property type="entry name" value="Fdx_antiC-bd_sf"/>
</dbReference>
<dbReference type="EMBL" id="LRGB01003024">
    <property type="protein sequence ID" value="KZS05045.1"/>
    <property type="molecule type" value="Genomic_DNA"/>
</dbReference>
<dbReference type="OrthoDB" id="347018at2759"/>
<dbReference type="Proteomes" id="UP000076858">
    <property type="component" value="Unassembled WGS sequence"/>
</dbReference>
<dbReference type="PROSITE" id="PS51447">
    <property type="entry name" value="FDX_ACB"/>
    <property type="match status" value="1"/>
</dbReference>
<proteinExistence type="predicted"/>
<dbReference type="STRING" id="35525.A0A0P5T1W1"/>
<name>A0A0P5T1W1_9CRUS</name>
<accession>A0A0P5T1W1</accession>
<evidence type="ECO:0000313" key="2">
    <source>
        <dbReference type="Proteomes" id="UP000076858"/>
    </source>
</evidence>
<dbReference type="GO" id="GO:0070042">
    <property type="term" value="F:rRNA (uridine-N3-)-methyltransferase activity"/>
    <property type="evidence" value="ECO:0007669"/>
    <property type="project" value="InterPro"/>
</dbReference>
<dbReference type="GO" id="GO:0005737">
    <property type="term" value="C:cytoplasm"/>
    <property type="evidence" value="ECO:0007669"/>
    <property type="project" value="TreeGrafter"/>
</dbReference>
<dbReference type="SUPFAM" id="SSF54991">
    <property type="entry name" value="Anticodon-binding domain of PheRS"/>
    <property type="match status" value="1"/>
</dbReference>
<organism evidence="1 2">
    <name type="scientific">Daphnia magna</name>
    <dbReference type="NCBI Taxonomy" id="35525"/>
    <lineage>
        <taxon>Eukaryota</taxon>
        <taxon>Metazoa</taxon>
        <taxon>Ecdysozoa</taxon>
        <taxon>Arthropoda</taxon>
        <taxon>Crustacea</taxon>
        <taxon>Branchiopoda</taxon>
        <taxon>Diplostraca</taxon>
        <taxon>Cladocera</taxon>
        <taxon>Anomopoda</taxon>
        <taxon>Daphniidae</taxon>
        <taxon>Daphnia</taxon>
    </lineage>
</organism>
<comment type="caution">
    <text evidence="1">The sequence shown here is derived from an EMBL/GenBank/DDBJ whole genome shotgun (WGS) entry which is preliminary data.</text>
</comment>